<accession>A0A2Z2NZ05</accession>
<evidence type="ECO:0000313" key="5">
    <source>
        <dbReference type="EMBL" id="ASJ74090.1"/>
    </source>
</evidence>
<dbReference type="RefSeq" id="WP_088919174.1">
    <property type="nucleotide sequence ID" value="NZ_CP018632.1"/>
</dbReference>
<evidence type="ECO:0000256" key="1">
    <source>
        <dbReference type="SAM" id="SignalP"/>
    </source>
</evidence>
<dbReference type="OrthoDB" id="5345472at2"/>
<dbReference type="GO" id="GO:0009055">
    <property type="term" value="F:electron transfer activity"/>
    <property type="evidence" value="ECO:0007669"/>
    <property type="project" value="InterPro"/>
</dbReference>
<feature type="signal peptide" evidence="1">
    <location>
        <begin position="1"/>
        <end position="24"/>
    </location>
</feature>
<keyword evidence="6" id="KW-1185">Reference proteome</keyword>
<proteinExistence type="predicted"/>
<dbReference type="InterPro" id="IPR036718">
    <property type="entry name" value="H-AmDH_asu_dom2_sf"/>
</dbReference>
<dbReference type="InterPro" id="IPR015184">
    <property type="entry name" value="QH-AmDH_asu_dom_IV"/>
</dbReference>
<feature type="domain" description="Quinohemoprotein amine dehydrogenase alpha subunit" evidence="3">
    <location>
        <begin position="380"/>
        <end position="513"/>
    </location>
</feature>
<dbReference type="Pfam" id="PF09098">
    <property type="entry name" value="Dehyd-heme_bind"/>
    <property type="match status" value="1"/>
</dbReference>
<sequence>MRLTTLFILLVPLTLLGASASASEALLNSKCSSCHVAQDDGSLYRVSEQRKTPEGWNMTLFRMEKSHGLKITDDERQDLIRYLSNTLGLAPQETASQRAILERRPDYIETPADEDLNVLCARCHTFGRIALQRRTEVEWLKHVHFHVGQFPTIEYQALSRDRNWFDDAINIAVPKLAELYPLKTAEWDAWQAADKPSPVGDWVVFGHWPGRGDFNALMSASGDSESMDITIKGQYNDGTAIDDQGQATLYTGYEWRADANGIRQIMAMSEDGKTLTGRWFRTEDDSLGAQVSAARIGSDAGAIALSPSAARTGNTTSITLYGTELPETLSAEGIQFTNVSRSSDGTQLSADALVAEGAAAGPRTLAGGVELIVFEQIDRIAVEPAETIARVGSNGGPIAAVPAQFDAIAWSNGSDGAADTDDDLRIGVVEASWSSNAFDALAEEEKDAEYAGSIDSTTGLFSPAGAGPNPERRFGTNNVGNLSIDATVNENGTDLTGSAHLIVTVQRFNDPPIR</sequence>
<dbReference type="SUPFAM" id="SSF46626">
    <property type="entry name" value="Cytochrome c"/>
    <property type="match status" value="2"/>
</dbReference>
<dbReference type="SUPFAM" id="SSF69298">
    <property type="entry name" value="Quinohemoprotein amine dehydrogenase A chain, domain 3"/>
    <property type="match status" value="1"/>
</dbReference>
<dbReference type="InterPro" id="IPR013783">
    <property type="entry name" value="Ig-like_fold"/>
</dbReference>
<dbReference type="SUPFAM" id="SSF81296">
    <property type="entry name" value="E set domains"/>
    <property type="match status" value="1"/>
</dbReference>
<feature type="domain" description="Quinohemoprotein amine dehydrogenase alpha subunit" evidence="4">
    <location>
        <begin position="200"/>
        <end position="295"/>
    </location>
</feature>
<dbReference type="Pfam" id="PF14930">
    <property type="entry name" value="Qn_am_d_aII"/>
    <property type="match status" value="1"/>
</dbReference>
<dbReference type="Gene3D" id="2.60.40.10">
    <property type="entry name" value="Immunoglobulins"/>
    <property type="match status" value="2"/>
</dbReference>
<dbReference type="GO" id="GO:0020037">
    <property type="term" value="F:heme binding"/>
    <property type="evidence" value="ECO:0007669"/>
    <property type="project" value="InterPro"/>
</dbReference>
<dbReference type="InterPro" id="IPR036909">
    <property type="entry name" value="Cyt_c-like_dom_sf"/>
</dbReference>
<dbReference type="Gene3D" id="1.10.760.10">
    <property type="entry name" value="Cytochrome c-like domain"/>
    <property type="match status" value="1"/>
</dbReference>
<reference evidence="5 6" key="1">
    <citation type="submission" date="2016-12" db="EMBL/GenBank/DDBJ databases">
        <authorList>
            <person name="Song W.-J."/>
            <person name="Kurnit D.M."/>
        </authorList>
    </citation>
    <scope>NUCLEOTIDE SEQUENCE [LARGE SCALE GENOMIC DNA]</scope>
    <source>
        <strain evidence="5 6">IMCC3135</strain>
    </source>
</reference>
<name>A0A2Z2NZ05_9GAMM</name>
<gene>
    <name evidence="5" type="ORF">IMCC3135_20060</name>
</gene>
<feature type="chain" id="PRO_5016422345" description="Quinohemoprotein amine dehydrogenase subunit alpha" evidence="1">
    <location>
        <begin position="25"/>
        <end position="514"/>
    </location>
</feature>
<dbReference type="InterPro" id="IPR014756">
    <property type="entry name" value="Ig_E-set"/>
</dbReference>
<evidence type="ECO:0000259" key="3">
    <source>
        <dbReference type="Pfam" id="PF09100"/>
    </source>
</evidence>
<protein>
    <recommendedName>
        <fullName evidence="7">Quinohemoprotein amine dehydrogenase subunit alpha</fullName>
    </recommendedName>
</protein>
<dbReference type="NCBIfam" id="TIGR03908">
    <property type="entry name" value="QH_alpha"/>
    <property type="match status" value="1"/>
</dbReference>
<dbReference type="InterPro" id="IPR009111">
    <property type="entry name" value="QH-AmDH_asu_dom2"/>
</dbReference>
<dbReference type="Proteomes" id="UP000250079">
    <property type="component" value="Chromosome"/>
</dbReference>
<dbReference type="EMBL" id="CP018632">
    <property type="protein sequence ID" value="ASJ74090.1"/>
    <property type="molecule type" value="Genomic_DNA"/>
</dbReference>
<dbReference type="InterPro" id="IPR015182">
    <property type="entry name" value="QH-AmDH_asu_heme-bd_dom"/>
</dbReference>
<dbReference type="Gene3D" id="2.40.128.120">
    <property type="entry name" value="Quinohemoprotein amine dehydrogenase alpha subunit, domain 2"/>
    <property type="match status" value="1"/>
</dbReference>
<evidence type="ECO:0000313" key="6">
    <source>
        <dbReference type="Proteomes" id="UP000250079"/>
    </source>
</evidence>
<feature type="domain" description="Quinohemoprotein amine dehydrogenase alpha subunit haem binding" evidence="2">
    <location>
        <begin position="22"/>
        <end position="187"/>
    </location>
</feature>
<dbReference type="KEGG" id="gai:IMCC3135_20060"/>
<dbReference type="Pfam" id="PF09100">
    <property type="entry name" value="Qn_am_d_aIV"/>
    <property type="match status" value="1"/>
</dbReference>
<evidence type="ECO:0008006" key="7">
    <source>
        <dbReference type="Google" id="ProtNLM"/>
    </source>
</evidence>
<dbReference type="AlphaFoldDB" id="A0A2Z2NZ05"/>
<organism evidence="5 6">
    <name type="scientific">Granulosicoccus antarcticus IMCC3135</name>
    <dbReference type="NCBI Taxonomy" id="1192854"/>
    <lineage>
        <taxon>Bacteria</taxon>
        <taxon>Pseudomonadati</taxon>
        <taxon>Pseudomonadota</taxon>
        <taxon>Gammaproteobacteria</taxon>
        <taxon>Chromatiales</taxon>
        <taxon>Granulosicoccaceae</taxon>
        <taxon>Granulosicoccus</taxon>
    </lineage>
</organism>
<keyword evidence="1" id="KW-0732">Signal</keyword>
<evidence type="ECO:0000259" key="2">
    <source>
        <dbReference type="Pfam" id="PF09098"/>
    </source>
</evidence>
<dbReference type="InterPro" id="IPR023887">
    <property type="entry name" value="QH-AmDH_asu"/>
</dbReference>
<evidence type="ECO:0000259" key="4">
    <source>
        <dbReference type="Pfam" id="PF14930"/>
    </source>
</evidence>